<protein>
    <submittedName>
        <fullName evidence="1">Uncharacterized protein</fullName>
    </submittedName>
</protein>
<accession>A0A844HXE9</accession>
<dbReference type="Proteomes" id="UP000431462">
    <property type="component" value="Unassembled WGS sequence"/>
</dbReference>
<dbReference type="EMBL" id="VENC01000002">
    <property type="protein sequence ID" value="MTI97470.1"/>
    <property type="molecule type" value="Genomic_DNA"/>
</dbReference>
<name>A0A844HXE9_9GAMM</name>
<gene>
    <name evidence="1" type="ORF">FH752_02495</name>
</gene>
<organism evidence="1 2">
    <name type="scientific">Marinobacter adhaerens</name>
    <dbReference type="NCBI Taxonomy" id="1033846"/>
    <lineage>
        <taxon>Bacteria</taxon>
        <taxon>Pseudomonadati</taxon>
        <taxon>Pseudomonadota</taxon>
        <taxon>Gammaproteobacteria</taxon>
        <taxon>Pseudomonadales</taxon>
        <taxon>Marinobacteraceae</taxon>
        <taxon>Marinobacter</taxon>
    </lineage>
</organism>
<evidence type="ECO:0000313" key="1">
    <source>
        <dbReference type="EMBL" id="MTI97470.1"/>
    </source>
</evidence>
<comment type="caution">
    <text evidence="1">The sequence shown here is derived from an EMBL/GenBank/DDBJ whole genome shotgun (WGS) entry which is preliminary data.</text>
</comment>
<evidence type="ECO:0000313" key="2">
    <source>
        <dbReference type="Proteomes" id="UP000431462"/>
    </source>
</evidence>
<reference evidence="1 2" key="1">
    <citation type="submission" date="2019-06" db="EMBL/GenBank/DDBJ databases">
        <title>Enrichment of Autotrophic Halophilic Microorganisms from Red Sea Brine Pool Using Microbial Electrosynthesis System.</title>
        <authorList>
            <person name="Alqahtani M.F."/>
            <person name="Bajracharya S."/>
            <person name="Katuri K.P."/>
            <person name="Ali M."/>
            <person name="Saikaly P.E."/>
        </authorList>
    </citation>
    <scope>NUCLEOTIDE SEQUENCE [LARGE SCALE GENOMIC DNA]</scope>
    <source>
        <strain evidence="1">MES15</strain>
    </source>
</reference>
<dbReference type="AlphaFoldDB" id="A0A844HXE9"/>
<proteinExistence type="predicted"/>
<sequence length="510" mass="59718">MKARLEAPAKYRKDVNVWVDEAIWGHRLYNDQTPWLVFLEFLAIFQSRQEQAKALKEHWGEDTHEAFTYHIPRLLPLRQLIFNNPHLRFVEDNYQTDPERWQEWFKAFSSDDDFRYLQDRFGSFARLSRVIELFQTTAVEPHRKRRWTSRFLFPYGPNCLYADLPANANNSPDRRFFARSGELLYLMLNRSGNGELLANLISQKLLRHDETWNRVVRALLPEGYRIDSNPVSSTIGYLPFAKRREYGDLSQTWLTLLNLDLTGEALLDPLMRLSSLHMLIYMLRRANEEVGDSSEPKFVLEIASPKRTTLFELSKENFGANRMLPTRAVRAYIEAAKNDERWHEALQARDPADAVREYLAQRYDWQPADGIPSGDPETIFEALREYAESRHQQHVGKVHLEWAKQIGLAVSRRGSGTWYSPDDSLLKALVICVVDEGREEYHRFLSKLYEKFRLIIGPNEAEKAFGTLPTDQNAFLQNTQRLEQRLRTLGLLRRLSDDCAYVENPFRSNK</sequence>